<dbReference type="RefSeq" id="WP_039245907.1">
    <property type="nucleotide sequence ID" value="NZ_JWSY01000011.1"/>
</dbReference>
<dbReference type="AlphaFoldDB" id="A0A0B4D2D7"/>
<protein>
    <submittedName>
        <fullName evidence="2">Uncharacterized protein</fullName>
    </submittedName>
</protein>
<name>A0A0B4D2D7_9CAUL</name>
<dbReference type="EMBL" id="JWSY01000011">
    <property type="protein sequence ID" value="KIC58435.1"/>
    <property type="molecule type" value="Genomic_DNA"/>
</dbReference>
<proteinExistence type="predicted"/>
<accession>A0A0B4D2D7</accession>
<comment type="caution">
    <text evidence="2">The sequence shown here is derived from an EMBL/GenBank/DDBJ whole genome shotgun (WGS) entry which is preliminary data.</text>
</comment>
<keyword evidence="1" id="KW-0472">Membrane</keyword>
<evidence type="ECO:0000313" key="2">
    <source>
        <dbReference type="EMBL" id="KIC58435.1"/>
    </source>
</evidence>
<dbReference type="Proteomes" id="UP000031166">
    <property type="component" value="Unassembled WGS sequence"/>
</dbReference>
<gene>
    <name evidence="2" type="ORF">RM53_08525</name>
</gene>
<keyword evidence="1" id="KW-1133">Transmembrane helix</keyword>
<evidence type="ECO:0000256" key="1">
    <source>
        <dbReference type="SAM" id="Phobius"/>
    </source>
</evidence>
<feature type="transmembrane region" description="Helical" evidence="1">
    <location>
        <begin position="58"/>
        <end position="80"/>
    </location>
</feature>
<keyword evidence="1" id="KW-0812">Transmembrane</keyword>
<organism evidence="2 3">
    <name type="scientific">Brevundimonas nasdae</name>
    <dbReference type="NCBI Taxonomy" id="172043"/>
    <lineage>
        <taxon>Bacteria</taxon>
        <taxon>Pseudomonadati</taxon>
        <taxon>Pseudomonadota</taxon>
        <taxon>Alphaproteobacteria</taxon>
        <taxon>Caulobacterales</taxon>
        <taxon>Caulobacteraceae</taxon>
        <taxon>Brevundimonas</taxon>
    </lineage>
</organism>
<sequence>MTREEFARRWLKPAIGETRDAPPIPRRIRLTEAPSRMFRETAPQPSRLLKVGRFLKQWTMIGLAGAILFTGMAVVVLKLAPYVTDYAATYLDY</sequence>
<dbReference type="STRING" id="172043.RM53_08525"/>
<reference evidence="2 3" key="1">
    <citation type="submission" date="2014-12" db="EMBL/GenBank/DDBJ databases">
        <title>Genome sequencing of Brevundimonas nasdae TPW30.</title>
        <authorList>
            <person name="Tan P.W."/>
            <person name="Chan K.-G."/>
        </authorList>
    </citation>
    <scope>NUCLEOTIDE SEQUENCE [LARGE SCALE GENOMIC DNA]</scope>
    <source>
        <strain evidence="2 3">TPW30</strain>
    </source>
</reference>
<evidence type="ECO:0000313" key="3">
    <source>
        <dbReference type="Proteomes" id="UP000031166"/>
    </source>
</evidence>